<feature type="domain" description="C2H2-type" evidence="2">
    <location>
        <begin position="43"/>
        <end position="78"/>
    </location>
</feature>
<proteinExistence type="predicted"/>
<feature type="compositionally biased region" description="Low complexity" evidence="1">
    <location>
        <begin position="1"/>
        <end position="16"/>
    </location>
</feature>
<feature type="domain" description="C2H2-type" evidence="2">
    <location>
        <begin position="82"/>
        <end position="110"/>
    </location>
</feature>
<feature type="region of interest" description="Disordered" evidence="1">
    <location>
        <begin position="1"/>
        <end position="45"/>
    </location>
</feature>
<dbReference type="SMART" id="SM00355">
    <property type="entry name" value="ZnF_C2H2"/>
    <property type="match status" value="2"/>
</dbReference>
<organism evidence="3 4">
    <name type="scientific">Lasiosphaeria hispida</name>
    <dbReference type="NCBI Taxonomy" id="260671"/>
    <lineage>
        <taxon>Eukaryota</taxon>
        <taxon>Fungi</taxon>
        <taxon>Dikarya</taxon>
        <taxon>Ascomycota</taxon>
        <taxon>Pezizomycotina</taxon>
        <taxon>Sordariomycetes</taxon>
        <taxon>Sordariomycetidae</taxon>
        <taxon>Sordariales</taxon>
        <taxon>Lasiosphaeriaceae</taxon>
        <taxon>Lasiosphaeria</taxon>
    </lineage>
</organism>
<reference evidence="3" key="1">
    <citation type="journal article" date="2023" name="Mol. Phylogenet. Evol.">
        <title>Genome-scale phylogeny and comparative genomics of the fungal order Sordariales.</title>
        <authorList>
            <person name="Hensen N."/>
            <person name="Bonometti L."/>
            <person name="Westerberg I."/>
            <person name="Brannstrom I.O."/>
            <person name="Guillou S."/>
            <person name="Cros-Aarteil S."/>
            <person name="Calhoun S."/>
            <person name="Haridas S."/>
            <person name="Kuo A."/>
            <person name="Mondo S."/>
            <person name="Pangilinan J."/>
            <person name="Riley R."/>
            <person name="LaButti K."/>
            <person name="Andreopoulos B."/>
            <person name="Lipzen A."/>
            <person name="Chen C."/>
            <person name="Yan M."/>
            <person name="Daum C."/>
            <person name="Ng V."/>
            <person name="Clum A."/>
            <person name="Steindorff A."/>
            <person name="Ohm R.A."/>
            <person name="Martin F."/>
            <person name="Silar P."/>
            <person name="Natvig D.O."/>
            <person name="Lalanne C."/>
            <person name="Gautier V."/>
            <person name="Ament-Velasquez S.L."/>
            <person name="Kruys A."/>
            <person name="Hutchinson M.I."/>
            <person name="Powell A.J."/>
            <person name="Barry K."/>
            <person name="Miller A.N."/>
            <person name="Grigoriev I.V."/>
            <person name="Debuchy R."/>
            <person name="Gladieux P."/>
            <person name="Hiltunen Thoren M."/>
            <person name="Johannesson H."/>
        </authorList>
    </citation>
    <scope>NUCLEOTIDE SEQUENCE</scope>
    <source>
        <strain evidence="3">CBS 955.72</strain>
    </source>
</reference>
<gene>
    <name evidence="3" type="ORF">B0T25DRAFT_560062</name>
</gene>
<reference evidence="3" key="2">
    <citation type="submission" date="2023-06" db="EMBL/GenBank/DDBJ databases">
        <authorList>
            <consortium name="Lawrence Berkeley National Laboratory"/>
            <person name="Haridas S."/>
            <person name="Hensen N."/>
            <person name="Bonometti L."/>
            <person name="Westerberg I."/>
            <person name="Brannstrom I.O."/>
            <person name="Guillou S."/>
            <person name="Cros-Aarteil S."/>
            <person name="Calhoun S."/>
            <person name="Kuo A."/>
            <person name="Mondo S."/>
            <person name="Pangilinan J."/>
            <person name="Riley R."/>
            <person name="Labutti K."/>
            <person name="Andreopoulos B."/>
            <person name="Lipzen A."/>
            <person name="Chen C."/>
            <person name="Yanf M."/>
            <person name="Daum C."/>
            <person name="Ng V."/>
            <person name="Clum A."/>
            <person name="Steindorff A."/>
            <person name="Ohm R."/>
            <person name="Martin F."/>
            <person name="Silar P."/>
            <person name="Natvig D."/>
            <person name="Lalanne C."/>
            <person name="Gautier V."/>
            <person name="Ament-Velasquez S.L."/>
            <person name="Kruys A."/>
            <person name="Hutchinson M.I."/>
            <person name="Powell A.J."/>
            <person name="Barry K."/>
            <person name="Miller A.N."/>
            <person name="Grigoriev I.V."/>
            <person name="Debuchy R."/>
            <person name="Gladieux P."/>
            <person name="Thoren M.H."/>
            <person name="Johannesson H."/>
        </authorList>
    </citation>
    <scope>NUCLEOTIDE SEQUENCE</scope>
    <source>
        <strain evidence="3">CBS 955.72</strain>
    </source>
</reference>
<sequence>MSSSNNVGFSSFFSNDTADDEDRNAADNNELRSSLKKRGKGSYTCPQGLGCTKGGVAADGSLAVFQRNSEFRTHLQKHEKAFKCNLPGCPTKKGFARIDQLRRHQETTRHKA</sequence>
<evidence type="ECO:0000313" key="3">
    <source>
        <dbReference type="EMBL" id="KAK3342138.1"/>
    </source>
</evidence>
<dbReference type="Gene3D" id="3.30.160.60">
    <property type="entry name" value="Classic Zinc Finger"/>
    <property type="match status" value="1"/>
</dbReference>
<comment type="caution">
    <text evidence="3">The sequence shown here is derived from an EMBL/GenBank/DDBJ whole genome shotgun (WGS) entry which is preliminary data.</text>
</comment>
<evidence type="ECO:0000259" key="2">
    <source>
        <dbReference type="SMART" id="SM00355"/>
    </source>
</evidence>
<accession>A0AAJ0H7Q8</accession>
<protein>
    <recommendedName>
        <fullName evidence="2">C2H2-type domain-containing protein</fullName>
    </recommendedName>
</protein>
<evidence type="ECO:0000313" key="4">
    <source>
        <dbReference type="Proteomes" id="UP001275084"/>
    </source>
</evidence>
<name>A0AAJ0H7Q8_9PEZI</name>
<keyword evidence="4" id="KW-1185">Reference proteome</keyword>
<evidence type="ECO:0000256" key="1">
    <source>
        <dbReference type="SAM" id="MobiDB-lite"/>
    </source>
</evidence>
<dbReference type="EMBL" id="JAUIQD010000008">
    <property type="protein sequence ID" value="KAK3342138.1"/>
    <property type="molecule type" value="Genomic_DNA"/>
</dbReference>
<dbReference type="Proteomes" id="UP001275084">
    <property type="component" value="Unassembled WGS sequence"/>
</dbReference>
<dbReference type="AlphaFoldDB" id="A0AAJ0H7Q8"/>
<dbReference type="InterPro" id="IPR013087">
    <property type="entry name" value="Znf_C2H2_type"/>
</dbReference>